<gene>
    <name evidence="2" type="ORF">QYM36_011507</name>
</gene>
<sequence>MLHVRVEYFELSSMYFIIADTSADILSSVKTQIMECTSISSDVDTAKISPAFNQLIPDNQQQADQRKLNLRRRKDNVVYYGCFDSDVKDFSNEETTADLLTTVKTENIDIFSESMALDTVKNSPVSNQLMMDSQNQEDQGKTDLRRSKPYRINDISNEGFTSLSKTSEKKAKKDYLSIVQSTPDVQEKPNLRQRKKNTIYVESSDSDRDDSTDEGRERRNPPAESWPDYLEEMEKQGHSGLDENVDLRNIVGLESERSNRPFTEEDQELFFTQDEVLKSLKIMRSRSLPGTDGISAKIWKRTRVGALPMIVIFFQS</sequence>
<dbReference type="Proteomes" id="UP001187531">
    <property type="component" value="Unassembled WGS sequence"/>
</dbReference>
<evidence type="ECO:0000313" key="3">
    <source>
        <dbReference type="Proteomes" id="UP001187531"/>
    </source>
</evidence>
<dbReference type="AlphaFoldDB" id="A0AA88L961"/>
<keyword evidence="3" id="KW-1185">Reference proteome</keyword>
<feature type="region of interest" description="Disordered" evidence="1">
    <location>
        <begin position="180"/>
        <end position="228"/>
    </location>
</feature>
<dbReference type="EMBL" id="JAVRJZ010000015">
    <property type="protein sequence ID" value="KAK2712830.1"/>
    <property type="molecule type" value="Genomic_DNA"/>
</dbReference>
<feature type="region of interest" description="Disordered" evidence="1">
    <location>
        <begin position="131"/>
        <end position="156"/>
    </location>
</feature>
<reference evidence="2" key="1">
    <citation type="submission" date="2023-07" db="EMBL/GenBank/DDBJ databases">
        <title>Chromosome-level genome assembly of Artemia franciscana.</title>
        <authorList>
            <person name="Jo E."/>
        </authorList>
    </citation>
    <scope>NUCLEOTIDE SEQUENCE</scope>
    <source>
        <tissue evidence="2">Whole body</tissue>
    </source>
</reference>
<organism evidence="2 3">
    <name type="scientific">Artemia franciscana</name>
    <name type="common">Brine shrimp</name>
    <name type="synonym">Artemia sanfranciscana</name>
    <dbReference type="NCBI Taxonomy" id="6661"/>
    <lineage>
        <taxon>Eukaryota</taxon>
        <taxon>Metazoa</taxon>
        <taxon>Ecdysozoa</taxon>
        <taxon>Arthropoda</taxon>
        <taxon>Crustacea</taxon>
        <taxon>Branchiopoda</taxon>
        <taxon>Anostraca</taxon>
        <taxon>Artemiidae</taxon>
        <taxon>Artemia</taxon>
    </lineage>
</organism>
<evidence type="ECO:0000256" key="1">
    <source>
        <dbReference type="SAM" id="MobiDB-lite"/>
    </source>
</evidence>
<accession>A0AA88L961</accession>
<protein>
    <submittedName>
        <fullName evidence="2">Uncharacterized protein</fullName>
    </submittedName>
</protein>
<proteinExistence type="predicted"/>
<evidence type="ECO:0000313" key="2">
    <source>
        <dbReference type="EMBL" id="KAK2712830.1"/>
    </source>
</evidence>
<comment type="caution">
    <text evidence="2">The sequence shown here is derived from an EMBL/GenBank/DDBJ whole genome shotgun (WGS) entry which is preliminary data.</text>
</comment>
<name>A0AA88L961_ARTSF</name>